<keyword evidence="3" id="KW-1185">Reference proteome</keyword>
<dbReference type="PANTHER" id="PTHR46889">
    <property type="entry name" value="TRANSPOSASE INSF FOR INSERTION SEQUENCE IS3B-RELATED"/>
    <property type="match status" value="1"/>
</dbReference>
<dbReference type="PANTHER" id="PTHR46889:SF4">
    <property type="entry name" value="TRANSPOSASE INSO FOR INSERTION SEQUENCE ELEMENT IS911B-RELATED"/>
    <property type="match status" value="1"/>
</dbReference>
<dbReference type="Proteomes" id="UP001597362">
    <property type="component" value="Unassembled WGS sequence"/>
</dbReference>
<sequence>MCNVLQIAISTFYYEAKEKVSEDDIITMFHENRRVYGTRKIKVKLNELGLIVSRRRINRIMKEQGLVSVYTIVQYKPQKTNNEDNVTNSLNRQFQ</sequence>
<comment type="caution">
    <text evidence="2">The sequence shown here is derived from an EMBL/GenBank/DDBJ whole genome shotgun (WGS) entry which is preliminary data.</text>
</comment>
<organism evidence="2 3">
    <name type="scientific">Paenibacillus yanchengensis</name>
    <dbReference type="NCBI Taxonomy" id="2035833"/>
    <lineage>
        <taxon>Bacteria</taxon>
        <taxon>Bacillati</taxon>
        <taxon>Bacillota</taxon>
        <taxon>Bacilli</taxon>
        <taxon>Bacillales</taxon>
        <taxon>Paenibacillaceae</taxon>
        <taxon>Paenibacillus</taxon>
    </lineage>
</organism>
<evidence type="ECO:0000313" key="2">
    <source>
        <dbReference type="EMBL" id="MFD2117173.1"/>
    </source>
</evidence>
<dbReference type="EMBL" id="JBHUHO010000035">
    <property type="protein sequence ID" value="MFD2117173.1"/>
    <property type="molecule type" value="Genomic_DNA"/>
</dbReference>
<dbReference type="InterPro" id="IPR050900">
    <property type="entry name" value="Transposase_IS3/IS150/IS904"/>
</dbReference>
<reference evidence="3" key="1">
    <citation type="journal article" date="2019" name="Int. J. Syst. Evol. Microbiol.">
        <title>The Global Catalogue of Microorganisms (GCM) 10K type strain sequencing project: providing services to taxonomists for standard genome sequencing and annotation.</title>
        <authorList>
            <consortium name="The Broad Institute Genomics Platform"/>
            <consortium name="The Broad Institute Genome Sequencing Center for Infectious Disease"/>
            <person name="Wu L."/>
            <person name="Ma J."/>
        </authorList>
    </citation>
    <scope>NUCLEOTIDE SEQUENCE [LARGE SCALE GENOMIC DNA]</scope>
    <source>
        <strain evidence="3">GH52</strain>
    </source>
</reference>
<dbReference type="InterPro" id="IPR025948">
    <property type="entry name" value="HTH-like_dom"/>
</dbReference>
<dbReference type="Pfam" id="PF13276">
    <property type="entry name" value="HTH_21"/>
    <property type="match status" value="1"/>
</dbReference>
<evidence type="ECO:0000259" key="1">
    <source>
        <dbReference type="Pfam" id="PF13276"/>
    </source>
</evidence>
<gene>
    <name evidence="2" type="ORF">ACFSJH_15690</name>
</gene>
<proteinExistence type="predicted"/>
<name>A0ABW4YNC1_9BACL</name>
<accession>A0ABW4YNC1</accession>
<protein>
    <submittedName>
        <fullName evidence="2">IS3 family transposase</fullName>
    </submittedName>
</protein>
<feature type="domain" description="HTH-like" evidence="1">
    <location>
        <begin position="17"/>
        <end position="70"/>
    </location>
</feature>
<dbReference type="RefSeq" id="WP_377774086.1">
    <property type="nucleotide sequence ID" value="NZ_JBHUHO010000035.1"/>
</dbReference>
<evidence type="ECO:0000313" key="3">
    <source>
        <dbReference type="Proteomes" id="UP001597362"/>
    </source>
</evidence>